<dbReference type="AlphaFoldDB" id="A0A7S0LSQ0"/>
<dbReference type="Pfam" id="PF03109">
    <property type="entry name" value="ABC1"/>
    <property type="match status" value="1"/>
</dbReference>
<dbReference type="InterPro" id="IPR011009">
    <property type="entry name" value="Kinase-like_dom_sf"/>
</dbReference>
<dbReference type="InterPro" id="IPR052402">
    <property type="entry name" value="ADCK_kinase"/>
</dbReference>
<accession>A0A7S0LSQ0</accession>
<dbReference type="PANTHER" id="PTHR45890">
    <property type="entry name" value="AARF DOMAIN CONTAINING KINASE 2 (PREDICTED)"/>
    <property type="match status" value="1"/>
</dbReference>
<evidence type="ECO:0000259" key="1">
    <source>
        <dbReference type="Pfam" id="PF03109"/>
    </source>
</evidence>
<dbReference type="PANTHER" id="PTHR45890:SF1">
    <property type="entry name" value="AARF DOMAIN CONTAINING KINASE 2"/>
    <property type="match status" value="1"/>
</dbReference>
<organism evidence="2">
    <name type="scientific">Coccolithus braarudii</name>
    <dbReference type="NCBI Taxonomy" id="221442"/>
    <lineage>
        <taxon>Eukaryota</taxon>
        <taxon>Haptista</taxon>
        <taxon>Haptophyta</taxon>
        <taxon>Prymnesiophyceae</taxon>
        <taxon>Coccolithales</taxon>
        <taxon>Coccolithaceae</taxon>
        <taxon>Coccolithus</taxon>
    </lineage>
</organism>
<gene>
    <name evidence="2" type="ORF">CPEL01642_LOCUS22743</name>
</gene>
<evidence type="ECO:0000313" key="2">
    <source>
        <dbReference type="EMBL" id="CAD8619362.1"/>
    </source>
</evidence>
<feature type="domain" description="ABC1 atypical kinase-like" evidence="1">
    <location>
        <begin position="2"/>
        <end position="123"/>
    </location>
</feature>
<dbReference type="EMBL" id="HBEY01047342">
    <property type="protein sequence ID" value="CAD8619362.1"/>
    <property type="molecule type" value="Transcribed_RNA"/>
</dbReference>
<name>A0A7S0LSQ0_9EUKA</name>
<proteinExistence type="predicted"/>
<dbReference type="SUPFAM" id="SSF56112">
    <property type="entry name" value="Protein kinase-like (PK-like)"/>
    <property type="match status" value="1"/>
</dbReference>
<sequence>MKDVTFPEVYLATKSVLIESFEPGTLVSKYTLERTLKVPTGSAPISRRLRQYIVCRGEDIYLKMLLVDNLMHADLHPGNILVTDNPPGMALIDLGMVARLTPQESDIYVGLLHAMGAGDGEAAARCILKFAEEQACDDAAGFEEAMSAFFKASCKGYNTGVKFGEVVRGLLQIVRRFRVTIDANYMVIITNALCLDGMAGSLLPSFSVLDAAQPLLQAHKWLPPWLFRASLPLMHVLKGVQESIMLSAEENDADYSRPRTASHGPGGPLRRSV</sequence>
<dbReference type="InterPro" id="IPR004147">
    <property type="entry name" value="ABC1_dom"/>
</dbReference>
<protein>
    <recommendedName>
        <fullName evidence="1">ABC1 atypical kinase-like domain-containing protein</fullName>
    </recommendedName>
</protein>
<reference evidence="2" key="1">
    <citation type="submission" date="2021-01" db="EMBL/GenBank/DDBJ databases">
        <authorList>
            <person name="Corre E."/>
            <person name="Pelletier E."/>
            <person name="Niang G."/>
            <person name="Scheremetjew M."/>
            <person name="Finn R."/>
            <person name="Kale V."/>
            <person name="Holt S."/>
            <person name="Cochrane G."/>
            <person name="Meng A."/>
            <person name="Brown T."/>
            <person name="Cohen L."/>
        </authorList>
    </citation>
    <scope>NUCLEOTIDE SEQUENCE</scope>
    <source>
        <strain evidence="2">PLY182g</strain>
    </source>
</reference>